<dbReference type="PANTHER" id="PTHR31099">
    <property type="entry name" value="OS06G0165300 PROTEIN"/>
    <property type="match status" value="1"/>
</dbReference>
<feature type="coiled-coil region" evidence="1">
    <location>
        <begin position="580"/>
        <end position="628"/>
    </location>
</feature>
<gene>
    <name evidence="3" type="ORF">E3N88_15871</name>
</gene>
<sequence length="747" mass="83456">MDRRGLGSTSSLLSQEELQGFCRLYQLPMSIHPRLLRPGDDISACNDTVVFTQVLKSCNVRYPLPPFLFSVLRFFEVHFSQMHPLGLLRVMHFLIACRAIGGEPNMPLFRRFYRFRVDGGWFTFEKRRPQNFPSCTSKVLQSLRDWKLRFFYVNNSFLPARLPRCDMQNPIVDDVPPLRDCDVPLFRMLVENPTPAIIFPEPLLVMAGVSPLWDEPTFRPAVFEEGEEMNLLKILKKASRGMEFVAIESTVPPPPPPAMGVLLDSPTGFAEGISSPDDDEMALAVLLEKRGHVTRNEPQSQGPSMHPPLKLRLRGAVASSSEMVVASTPITTKRKETCSTTTVGGSEEDDELEEALVLRRKKGKQVVESSVVSVPDSPVRDFYETDVIVSPGGVNIPVSSACLEMPVTTVLVDSVSVAAVPVVSGSMMLPVSSITDNVVASPLISETCYEDMDTLALACLFSMSLESHRNHGLEIVKRLQHRYDVAMKFQRRIATVEDELVKALEDKKQLLRELLDVDALRAESKDLKESLHVANEKVAMFGPRVVELEYELERNLVELQERRADIKSYKTDISMLEVLVKDLKRMLEVKQTGLEKAQEDALTARVEVARLSEENQRLLREVVEVTGLNNQLAADRAWLVTQGFRLVFNRIRDSQEYVQLLGDVNSACLAVGYQNGLRAGYKYSSQGLLPEESPCYDPTAESWMTKATLTLGAAGHSLLSRLETSPDIPIVELEALTAIVDPTTPLP</sequence>
<feature type="domain" description="Transposase (putative) gypsy type" evidence="2">
    <location>
        <begin position="57"/>
        <end position="116"/>
    </location>
</feature>
<evidence type="ECO:0000313" key="4">
    <source>
        <dbReference type="Proteomes" id="UP000326396"/>
    </source>
</evidence>
<dbReference type="EMBL" id="SZYD01000008">
    <property type="protein sequence ID" value="KAD5508168.1"/>
    <property type="molecule type" value="Genomic_DNA"/>
</dbReference>
<dbReference type="Pfam" id="PF04195">
    <property type="entry name" value="Transposase_28"/>
    <property type="match status" value="1"/>
</dbReference>
<dbReference type="PANTHER" id="PTHR31099:SF41">
    <property type="entry name" value="TRANSPOSASE (PUTATIVE), GYPSY TYPE-RELATED"/>
    <property type="match status" value="1"/>
</dbReference>
<dbReference type="Proteomes" id="UP000326396">
    <property type="component" value="Linkage Group LG16"/>
</dbReference>
<proteinExistence type="predicted"/>
<evidence type="ECO:0000259" key="2">
    <source>
        <dbReference type="Pfam" id="PF04195"/>
    </source>
</evidence>
<name>A0A5N6NYH3_9ASTR</name>
<comment type="caution">
    <text evidence="3">The sequence shown here is derived from an EMBL/GenBank/DDBJ whole genome shotgun (WGS) entry which is preliminary data.</text>
</comment>
<keyword evidence="1" id="KW-0175">Coiled coil</keyword>
<evidence type="ECO:0000256" key="1">
    <source>
        <dbReference type="SAM" id="Coils"/>
    </source>
</evidence>
<evidence type="ECO:0000313" key="3">
    <source>
        <dbReference type="EMBL" id="KAD5508168.1"/>
    </source>
</evidence>
<dbReference type="AlphaFoldDB" id="A0A5N6NYH3"/>
<protein>
    <recommendedName>
        <fullName evidence="2">Transposase (putative) gypsy type domain-containing protein</fullName>
    </recommendedName>
</protein>
<accession>A0A5N6NYH3</accession>
<dbReference type="InterPro" id="IPR007321">
    <property type="entry name" value="Transposase_28"/>
</dbReference>
<organism evidence="3 4">
    <name type="scientific">Mikania micrantha</name>
    <name type="common">bitter vine</name>
    <dbReference type="NCBI Taxonomy" id="192012"/>
    <lineage>
        <taxon>Eukaryota</taxon>
        <taxon>Viridiplantae</taxon>
        <taxon>Streptophyta</taxon>
        <taxon>Embryophyta</taxon>
        <taxon>Tracheophyta</taxon>
        <taxon>Spermatophyta</taxon>
        <taxon>Magnoliopsida</taxon>
        <taxon>eudicotyledons</taxon>
        <taxon>Gunneridae</taxon>
        <taxon>Pentapetalae</taxon>
        <taxon>asterids</taxon>
        <taxon>campanulids</taxon>
        <taxon>Asterales</taxon>
        <taxon>Asteraceae</taxon>
        <taxon>Asteroideae</taxon>
        <taxon>Heliantheae alliance</taxon>
        <taxon>Eupatorieae</taxon>
        <taxon>Mikania</taxon>
    </lineage>
</organism>
<feature type="coiled-coil region" evidence="1">
    <location>
        <begin position="486"/>
        <end position="537"/>
    </location>
</feature>
<dbReference type="OrthoDB" id="1114078at2759"/>
<keyword evidence="4" id="KW-1185">Reference proteome</keyword>
<reference evidence="3 4" key="1">
    <citation type="submission" date="2019-05" db="EMBL/GenBank/DDBJ databases">
        <title>Mikania micrantha, genome provides insights into the molecular mechanism of rapid growth.</title>
        <authorList>
            <person name="Liu B."/>
        </authorList>
    </citation>
    <scope>NUCLEOTIDE SEQUENCE [LARGE SCALE GENOMIC DNA]</scope>
    <source>
        <strain evidence="3">NLD-2019</strain>
        <tissue evidence="3">Leaf</tissue>
    </source>
</reference>